<keyword evidence="8" id="KW-1185">Reference proteome</keyword>
<dbReference type="KEGG" id="egu:105044124"/>
<comment type="cofactor">
    <cofactor evidence="5">
        <name>heme</name>
        <dbReference type="ChEBI" id="CHEBI:30413"/>
    </cofactor>
</comment>
<dbReference type="RefSeq" id="XP_010920219.1">
    <property type="nucleotide sequence ID" value="XM_010921917.3"/>
</dbReference>
<dbReference type="PRINTS" id="PR00385">
    <property type="entry name" value="P450"/>
</dbReference>
<sequence>MEFSGLLLLWISVTLPLLLLFKVVAGQRSHSHSRLPPGPRPLPIAGSLFQLGDKPHQSLARLAKTYGPLMTLRLGQVFTIVVSSPEIAREVLQKKDAAFSGRSVADALRALGHADISTLWLPPSNQWRSLRRICNTTLFNSQTLDARQSLRRQKIQELLSYITDRSLKGLPVDIGRVAFTTSLNLMSRTIFSVDLVDLYSESSQEFNDVVHGIVKEVGGSNLSDFFPRLAPIDPQGRRRRLTVLFKKLHDIFDEQIDRRLQSKAEHQTNRQDVLEVLLHLQVQQDSLNIDRQVMKALFVDLFVAGTDTNSSTVEWAMTELLRNPRCMAKARDEVARVIGREKEVEESDIGRLPYLRAVVKETFRLHPPAPFLLPRKVESTVELHGYTVPKGTRVLVNVWAYGRDGEVWPEPNEFKPERFLDRDVDFRGRDMELIPFGAGRRICPGLPLAFRIVHLMLASLLQKFEWKLPDGMGPTDVDMTENFGVTLGKAVPLRAIAISIA</sequence>
<feature type="chain" id="PRO_5026963993" evidence="7">
    <location>
        <begin position="27"/>
        <end position="501"/>
    </location>
</feature>
<dbReference type="FunCoup" id="A0A6I9R430">
    <property type="interactions" value="683"/>
</dbReference>
<evidence type="ECO:0000256" key="3">
    <source>
        <dbReference type="ARBA" id="ARBA00023002"/>
    </source>
</evidence>
<dbReference type="Gene3D" id="1.10.630.10">
    <property type="entry name" value="Cytochrome P450"/>
    <property type="match status" value="1"/>
</dbReference>
<dbReference type="Pfam" id="PF00067">
    <property type="entry name" value="p450"/>
    <property type="match status" value="1"/>
</dbReference>
<keyword evidence="4 5" id="KW-0408">Iron</keyword>
<dbReference type="InterPro" id="IPR017972">
    <property type="entry name" value="Cyt_P450_CS"/>
</dbReference>
<evidence type="ECO:0000313" key="9">
    <source>
        <dbReference type="RefSeq" id="XP_010920219.1"/>
    </source>
</evidence>
<feature type="signal peptide" evidence="7">
    <location>
        <begin position="1"/>
        <end position="26"/>
    </location>
</feature>
<dbReference type="GeneID" id="105044124"/>
<dbReference type="GO" id="GO:0051502">
    <property type="term" value="P:diterpene phytoalexin biosynthetic process"/>
    <property type="evidence" value="ECO:0007669"/>
    <property type="project" value="UniProtKB-ARBA"/>
</dbReference>
<comment type="similarity">
    <text evidence="1 6">Belongs to the cytochrome P450 family.</text>
</comment>
<evidence type="ECO:0000256" key="2">
    <source>
        <dbReference type="ARBA" id="ARBA00022723"/>
    </source>
</evidence>
<protein>
    <submittedName>
        <fullName evidence="9">Geraniol 8-hydroxylase</fullName>
    </submittedName>
</protein>
<dbReference type="GO" id="GO:0005506">
    <property type="term" value="F:iron ion binding"/>
    <property type="evidence" value="ECO:0007669"/>
    <property type="project" value="InterPro"/>
</dbReference>
<dbReference type="GO" id="GO:0016709">
    <property type="term" value="F:oxidoreductase activity, acting on paired donors, with incorporation or reduction of molecular oxygen, NAD(P)H as one donor, and incorporation of one atom of oxygen"/>
    <property type="evidence" value="ECO:0007669"/>
    <property type="project" value="UniProtKB-ARBA"/>
</dbReference>
<dbReference type="SUPFAM" id="SSF48264">
    <property type="entry name" value="Cytochrome P450"/>
    <property type="match status" value="1"/>
</dbReference>
<dbReference type="PANTHER" id="PTHR47950">
    <property type="entry name" value="CYTOCHROME P450, FAMILY 76, SUBFAMILY C, POLYPEPTIDE 5-RELATED"/>
    <property type="match status" value="1"/>
</dbReference>
<dbReference type="InterPro" id="IPR036396">
    <property type="entry name" value="Cyt_P450_sf"/>
</dbReference>
<dbReference type="GO" id="GO:0020037">
    <property type="term" value="F:heme binding"/>
    <property type="evidence" value="ECO:0007669"/>
    <property type="project" value="InterPro"/>
</dbReference>
<dbReference type="FunFam" id="1.10.630.10:FF:000007">
    <property type="entry name" value="Cytochrome P450 76C4"/>
    <property type="match status" value="1"/>
</dbReference>
<dbReference type="InterPro" id="IPR002401">
    <property type="entry name" value="Cyt_P450_E_grp-I"/>
</dbReference>
<evidence type="ECO:0000256" key="5">
    <source>
        <dbReference type="PIRSR" id="PIRSR602401-1"/>
    </source>
</evidence>
<evidence type="ECO:0000256" key="1">
    <source>
        <dbReference type="ARBA" id="ARBA00010617"/>
    </source>
</evidence>
<keyword evidence="6" id="KW-0503">Monooxygenase</keyword>
<accession>A0A6I9R430</accession>
<reference evidence="9" key="1">
    <citation type="submission" date="2025-08" db="UniProtKB">
        <authorList>
            <consortium name="RefSeq"/>
        </authorList>
    </citation>
    <scope>IDENTIFICATION</scope>
</reference>
<dbReference type="PRINTS" id="PR00463">
    <property type="entry name" value="EP450I"/>
</dbReference>
<evidence type="ECO:0000256" key="4">
    <source>
        <dbReference type="ARBA" id="ARBA00023004"/>
    </source>
</evidence>
<proteinExistence type="inferred from homology"/>
<dbReference type="PROSITE" id="PS00086">
    <property type="entry name" value="CYTOCHROME_P450"/>
    <property type="match status" value="1"/>
</dbReference>
<dbReference type="InterPro" id="IPR001128">
    <property type="entry name" value="Cyt_P450"/>
</dbReference>
<dbReference type="CDD" id="cd11073">
    <property type="entry name" value="CYP76-like"/>
    <property type="match status" value="1"/>
</dbReference>
<dbReference type="PANTHER" id="PTHR47950:SF48">
    <property type="entry name" value="CYTOCHROME P450 FAMILY PROTEIN, EXPRESSED"/>
    <property type="match status" value="1"/>
</dbReference>
<keyword evidence="7" id="KW-0732">Signal</keyword>
<keyword evidence="3 6" id="KW-0560">Oxidoreductase</keyword>
<gene>
    <name evidence="9" type="primary">LOC105044124</name>
</gene>
<keyword evidence="2 5" id="KW-0479">Metal-binding</keyword>
<dbReference type="AlphaFoldDB" id="A0A6I9R430"/>
<dbReference type="Proteomes" id="UP000504607">
    <property type="component" value="Chromosome 4"/>
</dbReference>
<organism evidence="8 9">
    <name type="scientific">Elaeis guineensis var. tenera</name>
    <name type="common">Oil palm</name>
    <dbReference type="NCBI Taxonomy" id="51953"/>
    <lineage>
        <taxon>Eukaryota</taxon>
        <taxon>Viridiplantae</taxon>
        <taxon>Streptophyta</taxon>
        <taxon>Embryophyta</taxon>
        <taxon>Tracheophyta</taxon>
        <taxon>Spermatophyta</taxon>
        <taxon>Magnoliopsida</taxon>
        <taxon>Liliopsida</taxon>
        <taxon>Arecaceae</taxon>
        <taxon>Arecoideae</taxon>
        <taxon>Cocoseae</taxon>
        <taxon>Elaeidinae</taxon>
        <taxon>Elaeis</taxon>
    </lineage>
</organism>
<feature type="binding site" description="axial binding residue" evidence="5">
    <location>
        <position position="443"/>
    </location>
    <ligand>
        <name>heme</name>
        <dbReference type="ChEBI" id="CHEBI:30413"/>
    </ligand>
    <ligandPart>
        <name>Fe</name>
        <dbReference type="ChEBI" id="CHEBI:18248"/>
    </ligandPart>
</feature>
<evidence type="ECO:0000256" key="7">
    <source>
        <dbReference type="SAM" id="SignalP"/>
    </source>
</evidence>
<name>A0A6I9R430_ELAGV</name>
<keyword evidence="5 6" id="KW-0349">Heme</keyword>
<dbReference type="InParanoid" id="A0A6I9R430"/>
<evidence type="ECO:0000313" key="8">
    <source>
        <dbReference type="Proteomes" id="UP000504607"/>
    </source>
</evidence>
<dbReference type="OrthoDB" id="2789670at2759"/>
<evidence type="ECO:0000256" key="6">
    <source>
        <dbReference type="RuleBase" id="RU000461"/>
    </source>
</evidence>